<keyword evidence="2" id="KW-1185">Reference proteome</keyword>
<protein>
    <submittedName>
        <fullName evidence="1">Uncharacterized protein</fullName>
    </submittedName>
</protein>
<name>A0A1X9SUP2_9BACT</name>
<gene>
    <name evidence="1" type="ORF">CIGN_1603</name>
</gene>
<dbReference type="AlphaFoldDB" id="A0A1X9SUP2"/>
<proteinExistence type="predicted"/>
<organism evidence="1 2">
    <name type="scientific">Campylobacter devanensis</name>
    <dbReference type="NCBI Taxonomy" id="3161138"/>
    <lineage>
        <taxon>Bacteria</taxon>
        <taxon>Pseudomonadati</taxon>
        <taxon>Campylobacterota</taxon>
        <taxon>Epsilonproteobacteria</taxon>
        <taxon>Campylobacterales</taxon>
        <taxon>Campylobacteraceae</taxon>
        <taxon>Campylobacter</taxon>
    </lineage>
</organism>
<dbReference type="EMBL" id="CP018788">
    <property type="protein sequence ID" value="ARQ99838.1"/>
    <property type="molecule type" value="Genomic_DNA"/>
</dbReference>
<accession>A0A1X9SUP2</accession>
<dbReference type="KEGG" id="cdev:CIGN_1603"/>
<accession>A0A381DBH4</accession>
<dbReference type="STRING" id="1660064.CIGN_1603"/>
<dbReference type="Proteomes" id="UP000194309">
    <property type="component" value="Chromosome"/>
</dbReference>
<evidence type="ECO:0000313" key="2">
    <source>
        <dbReference type="Proteomes" id="UP000194309"/>
    </source>
</evidence>
<sequence>MTSFDLTTQNGFNTAKNFLLSNKSGILDFIQNPAIALIKMALEKGYDLLTQKDKIEAQKDMVSTLIKQGKENGVDNMEIIVDNTVGLSFNGSQIDGCPIKVTLGSNDKMTIKVQYKA</sequence>
<evidence type="ECO:0000313" key="1">
    <source>
        <dbReference type="EMBL" id="ARQ99838.1"/>
    </source>
</evidence>
<reference evidence="1 2" key="1">
    <citation type="journal article" date="2017" name="Genome Biol. Evol.">
        <title>Comparative Genomic Analysis Identifies a Campylobacter Clade Deficient in Selenium Metabolism.</title>
        <authorList>
            <person name="Miller W.G."/>
            <person name="Yee E."/>
            <person name="Lopes B.S."/>
            <person name="Chapman M.H."/>
            <person name="Huynh S."/>
            <person name="Bono J.L."/>
            <person name="Parker C.T."/>
            <person name="Strachan N.J.C."/>
            <person name="Forbes K.J."/>
        </authorList>
    </citation>
    <scope>NUCLEOTIDE SEQUENCE [LARGE SCALE GENOMIC DNA]</scope>
    <source>
        <strain evidence="1 2">NCTC 13003</strain>
    </source>
</reference>